<dbReference type="AlphaFoldDB" id="A0A562DIP2"/>
<dbReference type="Proteomes" id="UP000317573">
    <property type="component" value="Unassembled WGS sequence"/>
</dbReference>
<dbReference type="GO" id="GO:0034220">
    <property type="term" value="P:monoatomic ion transmembrane transport"/>
    <property type="evidence" value="ECO:0007669"/>
    <property type="project" value="UniProtKB-KW"/>
</dbReference>
<accession>A0A562DIP2</accession>
<sequence length="149" mass="15421">MAHTLVEAPLVRSMGTPTSGWSNTRSVPREIAPTVPVTVAIRESANVRAARRAGADSVVLSSETAGRMLGLAVATPTGAELVDELLTSETGPALTERQVRAEEIGCAPHGLPDPVVAVVRNGQLLRAGASEAGVLEAGDRLVQVRRLVG</sequence>
<evidence type="ECO:0000313" key="1">
    <source>
        <dbReference type="EMBL" id="TWH09466.1"/>
    </source>
</evidence>
<keyword evidence="1" id="KW-0407">Ion channel</keyword>
<dbReference type="EMBL" id="VLJT01000055">
    <property type="protein sequence ID" value="TWH09466.1"/>
    <property type="molecule type" value="Genomic_DNA"/>
</dbReference>
<protein>
    <submittedName>
        <fullName evidence="1">Voltage-gated potassium channel</fullName>
    </submittedName>
</protein>
<name>A0A562DIP2_RHORH</name>
<keyword evidence="1" id="KW-0406">Ion transport</keyword>
<proteinExistence type="predicted"/>
<comment type="caution">
    <text evidence="1">The sequence shown here is derived from an EMBL/GenBank/DDBJ whole genome shotgun (WGS) entry which is preliminary data.</text>
</comment>
<gene>
    <name evidence="1" type="ORF">L618_005400000090</name>
</gene>
<organism evidence="1 2">
    <name type="scientific">Rhodococcus rhodochrous J45</name>
    <dbReference type="NCBI Taxonomy" id="935266"/>
    <lineage>
        <taxon>Bacteria</taxon>
        <taxon>Bacillati</taxon>
        <taxon>Actinomycetota</taxon>
        <taxon>Actinomycetes</taxon>
        <taxon>Mycobacteriales</taxon>
        <taxon>Nocardiaceae</taxon>
        <taxon>Rhodococcus</taxon>
    </lineage>
</organism>
<evidence type="ECO:0000313" key="2">
    <source>
        <dbReference type="Proteomes" id="UP000317573"/>
    </source>
</evidence>
<reference evidence="1 2" key="1">
    <citation type="submission" date="2019-07" db="EMBL/GenBank/DDBJ databases">
        <title>Genome sequencing of lignin-degrading bacterial isolates.</title>
        <authorList>
            <person name="Gladden J."/>
        </authorList>
    </citation>
    <scope>NUCLEOTIDE SEQUENCE [LARGE SCALE GENOMIC DNA]</scope>
    <source>
        <strain evidence="1 2">J45</strain>
    </source>
</reference>
<keyword evidence="1" id="KW-0813">Transport</keyword>
<dbReference type="RefSeq" id="WP_183070704.1">
    <property type="nucleotide sequence ID" value="NZ_VLJT01000055.1"/>
</dbReference>